<dbReference type="NCBIfam" id="TIGR01951">
    <property type="entry name" value="nusB"/>
    <property type="match status" value="1"/>
</dbReference>
<comment type="similarity">
    <text evidence="1">Belongs to the NusB family.</text>
</comment>
<dbReference type="InterPro" id="IPR006027">
    <property type="entry name" value="NusB_RsmB_TIM44"/>
</dbReference>
<keyword evidence="5" id="KW-0804">Transcription</keyword>
<dbReference type="GO" id="GO:0003723">
    <property type="term" value="F:RNA binding"/>
    <property type="evidence" value="ECO:0007669"/>
    <property type="project" value="UniProtKB-KW"/>
</dbReference>
<name>A0A6J6XEK7_9ZZZZ</name>
<dbReference type="Gene3D" id="1.10.940.10">
    <property type="entry name" value="NusB-like"/>
    <property type="match status" value="1"/>
</dbReference>
<evidence type="ECO:0000256" key="2">
    <source>
        <dbReference type="ARBA" id="ARBA00022814"/>
    </source>
</evidence>
<evidence type="ECO:0000259" key="6">
    <source>
        <dbReference type="Pfam" id="PF01029"/>
    </source>
</evidence>
<dbReference type="HAMAP" id="MF_00073">
    <property type="entry name" value="NusB"/>
    <property type="match status" value="1"/>
</dbReference>
<evidence type="ECO:0000256" key="1">
    <source>
        <dbReference type="ARBA" id="ARBA00005952"/>
    </source>
</evidence>
<accession>A0A6J6XEK7</accession>
<sequence>MTDDKKPRTGGKTARSDARERAMHILYEADTKGLTGTEVLAIQVLSVDDLTTEIVTGVSTHLDQIDGHIVECANGWTLARMPVIDRNVLRMAVFELSYSHDVPVAVVINEAVELAKTFSTDDSGRFVNGVLSAISKVVRVTS</sequence>
<feature type="domain" description="NusB/RsmB/TIM44" evidence="6">
    <location>
        <begin position="17"/>
        <end position="136"/>
    </location>
</feature>
<dbReference type="CDD" id="cd00619">
    <property type="entry name" value="Terminator_NusB"/>
    <property type="match status" value="1"/>
</dbReference>
<dbReference type="AlphaFoldDB" id="A0A6J6XEK7"/>
<evidence type="ECO:0000256" key="3">
    <source>
        <dbReference type="ARBA" id="ARBA00022884"/>
    </source>
</evidence>
<proteinExistence type="inferred from homology"/>
<evidence type="ECO:0000256" key="4">
    <source>
        <dbReference type="ARBA" id="ARBA00023015"/>
    </source>
</evidence>
<dbReference type="SUPFAM" id="SSF48013">
    <property type="entry name" value="NusB-like"/>
    <property type="match status" value="1"/>
</dbReference>
<dbReference type="EMBL" id="CAFAAG010000059">
    <property type="protein sequence ID" value="CAB4794054.1"/>
    <property type="molecule type" value="Genomic_DNA"/>
</dbReference>
<evidence type="ECO:0000313" key="7">
    <source>
        <dbReference type="EMBL" id="CAB4794054.1"/>
    </source>
</evidence>
<dbReference type="InterPro" id="IPR035926">
    <property type="entry name" value="NusB-like_sf"/>
</dbReference>
<gene>
    <name evidence="7" type="ORF">UFOPK2975_00847</name>
</gene>
<dbReference type="GO" id="GO:0005829">
    <property type="term" value="C:cytosol"/>
    <property type="evidence" value="ECO:0007669"/>
    <property type="project" value="TreeGrafter"/>
</dbReference>
<dbReference type="Pfam" id="PF01029">
    <property type="entry name" value="NusB"/>
    <property type="match status" value="1"/>
</dbReference>
<keyword evidence="3" id="KW-0694">RNA-binding</keyword>
<dbReference type="InterPro" id="IPR011605">
    <property type="entry name" value="NusB_fam"/>
</dbReference>
<dbReference type="GO" id="GO:0006353">
    <property type="term" value="P:DNA-templated transcription termination"/>
    <property type="evidence" value="ECO:0007669"/>
    <property type="project" value="InterPro"/>
</dbReference>
<dbReference type="PANTHER" id="PTHR11078:SF3">
    <property type="entry name" value="ANTITERMINATION NUSB DOMAIN-CONTAINING PROTEIN"/>
    <property type="match status" value="1"/>
</dbReference>
<keyword evidence="4" id="KW-0805">Transcription regulation</keyword>
<protein>
    <submittedName>
        <fullName evidence="7">Unannotated protein</fullName>
    </submittedName>
</protein>
<evidence type="ECO:0000256" key="5">
    <source>
        <dbReference type="ARBA" id="ARBA00023163"/>
    </source>
</evidence>
<reference evidence="7" key="1">
    <citation type="submission" date="2020-05" db="EMBL/GenBank/DDBJ databases">
        <authorList>
            <person name="Chiriac C."/>
            <person name="Salcher M."/>
            <person name="Ghai R."/>
            <person name="Kavagutti S V."/>
        </authorList>
    </citation>
    <scope>NUCLEOTIDE SEQUENCE</scope>
</reference>
<keyword evidence="2" id="KW-0889">Transcription antitermination</keyword>
<dbReference type="PANTHER" id="PTHR11078">
    <property type="entry name" value="N UTILIZATION SUBSTANCE PROTEIN B-RELATED"/>
    <property type="match status" value="1"/>
</dbReference>
<dbReference type="GO" id="GO:0031564">
    <property type="term" value="P:transcription antitermination"/>
    <property type="evidence" value="ECO:0007669"/>
    <property type="project" value="UniProtKB-KW"/>
</dbReference>
<organism evidence="7">
    <name type="scientific">freshwater metagenome</name>
    <dbReference type="NCBI Taxonomy" id="449393"/>
    <lineage>
        <taxon>unclassified sequences</taxon>
        <taxon>metagenomes</taxon>
        <taxon>ecological metagenomes</taxon>
    </lineage>
</organism>